<protein>
    <submittedName>
        <fullName evidence="4">Protein kinase domain-containing protein</fullName>
    </submittedName>
</protein>
<sequence>SRAIKERTQINGANAFAAPPLPALNPASLRRRRTQPSPKNELNSAPAARHQLCERRQRRLGFGLNPQQPVAAAATSAEADDLGEELRQQPLAGQAVTTVPAVLLHRLRRSNSDGPDDTDDNRQLDNDKEASSDAGDDVDCRRREACRLRAARFSPAFAKALPLPAEVAGRPADELQELDVGSRRRYRASLILLAAEAHRARPRYLDANGFKQPPPAAVAEGDCKKSANAAATEVAAESSAAGEKIERPLTAQSDNNVGRRRRVNEAGAVSGDASDVKNTERVSATRPASEAGGSSANVGNDAPPLWLSMMSMAAVGGALGRIRTDSDQLGRWTALNWGCRRQRRSSRRTRPAARPPRPRKTAPTTLSLWEARKTDDDDEGKTASAGVACWASGAASRSFKREILFQCHRELQWVLSDEIVNIMRCRPRPSPRPFWTGCPGSEERAAAQGISSFSVDFDSEDTEADYQFVFGVAESVKVFYNYLAEETIRVGGSLHRFRELGRYHYLARSPAEALPAVSVDNLQQQQLSKQREALQQLEQQKETIEKRVSDMRNPTAGSELVPSLLKQQAAPGCPFPACWAPTARWSSSPSWLTLRQHLGGPPRVTTSSTVVDSTSAAAAAAAAASTDAEDLPAAASTAAAAVEESPRVPPVRSLSTQQPMVYQQQHQLQSMTLRTVFRLHRDGTSPATRQLPAAQPRRRSRSRGREQYRRRLRPANRAAPRTKTTMTKAAAAARGGGGGDSVGHEPDAFASLFVAAGVAAAADCWLVCQFEAAKNTLTFYQHHSDKHVTEDGGLSARCSLCDLMPTVRATVAKLIYRVNQLKLLEEMQTTLRCREMLVPAGQRRHRLAGSAAPASCRASAMPQIHQAPFSFIGHSSSRRIRSFPTSIGQQRREKSVALITGDFDAAAADNNSNKSDEASSDDEASREPAATHYEVRMEPGKFQCENANLPRPAACNRECECRQGSYNSVAILAEHLSYLSVPKAIEQPPPLPARHQLRPGASQTPPPPPRQHQPSPQPSVRIFRRPLRSIEQRQIRLQRQPAAAAAAARPSRPSEAASVGSQHGRSAPVSVRESDFRHAAGRLISRASRRLSPTFSACQSNGLLQANQAGARVHRQHERPRLDSIVLLKLSDLLSKDSVYK</sequence>
<keyword evidence="1" id="KW-0175">Coiled coil</keyword>
<feature type="region of interest" description="Disordered" evidence="2">
    <location>
        <begin position="682"/>
        <end position="727"/>
    </location>
</feature>
<accession>A0A1I8FCC8</accession>
<dbReference type="Proteomes" id="UP000095280">
    <property type="component" value="Unplaced"/>
</dbReference>
<feature type="region of interest" description="Disordered" evidence="2">
    <location>
        <begin position="986"/>
        <end position="1021"/>
    </location>
</feature>
<feature type="region of interest" description="Disordered" evidence="2">
    <location>
        <begin position="107"/>
        <end position="137"/>
    </location>
</feature>
<keyword evidence="3" id="KW-1185">Reference proteome</keyword>
<evidence type="ECO:0000256" key="1">
    <source>
        <dbReference type="SAM" id="Coils"/>
    </source>
</evidence>
<feature type="compositionally biased region" description="Low complexity" evidence="2">
    <location>
        <begin position="1039"/>
        <end position="1058"/>
    </location>
</feature>
<evidence type="ECO:0000313" key="3">
    <source>
        <dbReference type="Proteomes" id="UP000095280"/>
    </source>
</evidence>
<feature type="compositionally biased region" description="Basic and acidic residues" evidence="2">
    <location>
        <begin position="120"/>
        <end position="131"/>
    </location>
</feature>
<reference evidence="4" key="1">
    <citation type="submission" date="2016-11" db="UniProtKB">
        <authorList>
            <consortium name="WormBaseParasite"/>
        </authorList>
    </citation>
    <scope>IDENTIFICATION</scope>
</reference>
<evidence type="ECO:0000313" key="4">
    <source>
        <dbReference type="WBParaSite" id="maker-unitig_28318-snap-gene-0.1-mRNA-1"/>
    </source>
</evidence>
<feature type="compositionally biased region" description="Pro residues" evidence="2">
    <location>
        <begin position="1004"/>
        <end position="1017"/>
    </location>
</feature>
<feature type="region of interest" description="Disordered" evidence="2">
    <location>
        <begin position="63"/>
        <end position="83"/>
    </location>
</feature>
<evidence type="ECO:0000256" key="2">
    <source>
        <dbReference type="SAM" id="MobiDB-lite"/>
    </source>
</evidence>
<feature type="region of interest" description="Disordered" evidence="2">
    <location>
        <begin position="906"/>
        <end position="928"/>
    </location>
</feature>
<feature type="region of interest" description="Disordered" evidence="2">
    <location>
        <begin position="234"/>
        <end position="298"/>
    </location>
</feature>
<feature type="region of interest" description="Disordered" evidence="2">
    <location>
        <begin position="1"/>
        <end position="50"/>
    </location>
</feature>
<feature type="compositionally biased region" description="Basic residues" evidence="2">
    <location>
        <begin position="340"/>
        <end position="360"/>
    </location>
</feature>
<dbReference type="WBParaSite" id="maker-unitig_28318-snap-gene-0.1-mRNA-1">
    <property type="protein sequence ID" value="maker-unitig_28318-snap-gene-0.1-mRNA-1"/>
    <property type="gene ID" value="maker-unitig_28318-snap-gene-0.1"/>
</dbReference>
<feature type="coiled-coil region" evidence="1">
    <location>
        <begin position="520"/>
        <end position="554"/>
    </location>
</feature>
<proteinExistence type="predicted"/>
<organism evidence="3 4">
    <name type="scientific">Macrostomum lignano</name>
    <dbReference type="NCBI Taxonomy" id="282301"/>
    <lineage>
        <taxon>Eukaryota</taxon>
        <taxon>Metazoa</taxon>
        <taxon>Spiralia</taxon>
        <taxon>Lophotrochozoa</taxon>
        <taxon>Platyhelminthes</taxon>
        <taxon>Rhabditophora</taxon>
        <taxon>Macrostomorpha</taxon>
        <taxon>Macrostomida</taxon>
        <taxon>Macrostomidae</taxon>
        <taxon>Macrostomum</taxon>
    </lineage>
</organism>
<feature type="compositionally biased region" description="Low complexity" evidence="2">
    <location>
        <begin position="715"/>
        <end position="727"/>
    </location>
</feature>
<feature type="compositionally biased region" description="Low complexity" evidence="2">
    <location>
        <begin position="11"/>
        <end position="28"/>
    </location>
</feature>
<feature type="region of interest" description="Disordered" evidence="2">
    <location>
        <begin position="340"/>
        <end position="382"/>
    </location>
</feature>
<feature type="region of interest" description="Disordered" evidence="2">
    <location>
        <begin position="1036"/>
        <end position="1073"/>
    </location>
</feature>
<name>A0A1I8FCC8_9PLAT</name>
<dbReference type="AlphaFoldDB" id="A0A1I8FCC8"/>